<gene>
    <name evidence="1" type="ORF">GQ26_0022080</name>
</gene>
<dbReference type="EMBL" id="JPOX01000002">
    <property type="protein sequence ID" value="KFX52805.1"/>
    <property type="molecule type" value="Genomic_DNA"/>
</dbReference>
<reference evidence="1" key="1">
    <citation type="journal article" date="2014" name="PLoS Genet.">
        <title>Signature Gene Expression Reveals Novel Clues to the Molecular Mechanisms of Dimorphic Transition in Penicillium marneffei.</title>
        <authorList>
            <person name="Yang E."/>
            <person name="Wang G."/>
            <person name="Cai J."/>
            <person name="Woo P.C."/>
            <person name="Lau S.K."/>
            <person name="Yuen K.-Y."/>
            <person name="Chow W.-N."/>
            <person name="Lin X."/>
        </authorList>
    </citation>
    <scope>NUCLEOTIDE SEQUENCE [LARGE SCALE GENOMIC DNA]</scope>
    <source>
        <strain evidence="1">PM1</strain>
    </source>
</reference>
<name>A0A093VKT4_TALMA</name>
<dbReference type="HOGENOM" id="CLU_2623675_0_0_1"/>
<sequence length="78" mass="8560">MSDNNQEETQALEELTISLDATESVSQDLEAFAKYASPTDSKSLVVSQESFGLESILRAFVDQQKEAAQQEAQSEDSD</sequence>
<organism evidence="1">
    <name type="scientific">Talaromyces marneffei PM1</name>
    <dbReference type="NCBI Taxonomy" id="1077442"/>
    <lineage>
        <taxon>Eukaryota</taxon>
        <taxon>Fungi</taxon>
        <taxon>Dikarya</taxon>
        <taxon>Ascomycota</taxon>
        <taxon>Pezizomycotina</taxon>
        <taxon>Eurotiomycetes</taxon>
        <taxon>Eurotiomycetidae</taxon>
        <taxon>Eurotiales</taxon>
        <taxon>Trichocomaceae</taxon>
        <taxon>Talaromyces</taxon>
        <taxon>Talaromyces sect. Talaromyces</taxon>
    </lineage>
</organism>
<proteinExistence type="predicted"/>
<accession>A0A093VKT4</accession>
<protein>
    <submittedName>
        <fullName evidence="1">Putative anion ABC transporter permease protein</fullName>
    </submittedName>
</protein>
<evidence type="ECO:0000313" key="1">
    <source>
        <dbReference type="EMBL" id="KFX52805.1"/>
    </source>
</evidence>
<dbReference type="AlphaFoldDB" id="A0A093VKT4"/>
<comment type="caution">
    <text evidence="1">The sequence shown here is derived from an EMBL/GenBank/DDBJ whole genome shotgun (WGS) entry which is preliminary data.</text>
</comment>